<sequence>MTDSAPGSTPALNSRIEGLRDMEPADRRQAIAGAAGLDQSGAAALAGEGVLNLNVANGMIENVIGKFELPLGVAANFLVNGRDYLVPMAVEEPSVVAAASYMAKLARQGGGFTVSCTAPIMRAQVQVIGISDPYGARAAVLAHKDELIEKANSRDTVLVGLGGGCKDIEVEVFAESAIGPMAVVHLLVDVRDAMGANTVNSMAEMLAPRIEEITGGKVRLRILSNLADKRIVTASVRIPPAALDTKSLKGTEVAQGMVEACTLAIIDPYRAATHNKGIMNGIDPVVVATGNDWRAIEAGAHAYAARNGRYTSLTTWEIANDGTLVGTLEMPMALGIVGGATRTHPAAQAALALMQIGSAQELAEVTAAVGLAQNMAALRALSTEGIQRGHMALHARNIAITAGASGADIDRVAKAIVAAGDVSVGRAKQVLESS</sequence>
<keyword evidence="2 3" id="KW-0560">Oxidoreductase</keyword>
<proteinExistence type="inferred from homology"/>
<gene>
    <name evidence="4" type="ORF">ATO9_17125</name>
</gene>
<comment type="pathway">
    <text evidence="3">Metabolic intermediate metabolism; (R)-mevalonate degradation; (S)-3-hydroxy-3-methylglutaryl-CoA from (R)-mevalonate: step 1/1.</text>
</comment>
<name>A0A0A0EBD8_9RHOB</name>
<dbReference type="GO" id="GO:0015936">
    <property type="term" value="P:coenzyme A metabolic process"/>
    <property type="evidence" value="ECO:0007669"/>
    <property type="project" value="InterPro"/>
</dbReference>
<dbReference type="PROSITE" id="PS01192">
    <property type="entry name" value="HMG_COA_REDUCTASE_3"/>
    <property type="match status" value="1"/>
</dbReference>
<comment type="similarity">
    <text evidence="1 3">Belongs to the HMG-CoA reductase family.</text>
</comment>
<dbReference type="PROSITE" id="PS00318">
    <property type="entry name" value="HMG_COA_REDUCTASE_2"/>
    <property type="match status" value="1"/>
</dbReference>
<dbReference type="STRING" id="1461694.ATO9_17125"/>
<comment type="catalytic activity">
    <reaction evidence="3">
        <text>(R)-mevalonate + 2 NAD(+) + CoA = (3S)-3-hydroxy-3-methylglutaryl-CoA + 2 NADH + 2 H(+)</text>
        <dbReference type="Rhea" id="RHEA:14833"/>
        <dbReference type="ChEBI" id="CHEBI:15378"/>
        <dbReference type="ChEBI" id="CHEBI:36464"/>
        <dbReference type="ChEBI" id="CHEBI:43074"/>
        <dbReference type="ChEBI" id="CHEBI:57287"/>
        <dbReference type="ChEBI" id="CHEBI:57540"/>
        <dbReference type="ChEBI" id="CHEBI:57945"/>
        <dbReference type="EC" id="1.1.1.88"/>
    </reaction>
</comment>
<dbReference type="SUPFAM" id="SSF56542">
    <property type="entry name" value="Substrate-binding domain of HMG-CoA reductase"/>
    <property type="match status" value="1"/>
</dbReference>
<dbReference type="InterPro" id="IPR009023">
    <property type="entry name" value="HMG_CoA_Rdtase_NAD(P)-bd_sf"/>
</dbReference>
<dbReference type="EC" id="1.1.1.88" evidence="3"/>
<evidence type="ECO:0000313" key="4">
    <source>
        <dbReference type="EMBL" id="KGM47565.1"/>
    </source>
</evidence>
<dbReference type="InterPro" id="IPR004553">
    <property type="entry name" value="HMG_CoA_Rdtase_bac-typ"/>
</dbReference>
<comment type="caution">
    <text evidence="4">The sequence shown here is derived from an EMBL/GenBank/DDBJ whole genome shotgun (WGS) entry which is preliminary data.</text>
</comment>
<dbReference type="eggNOG" id="COG1257">
    <property type="taxonomic scope" value="Bacteria"/>
</dbReference>
<dbReference type="AlphaFoldDB" id="A0A0A0EBD8"/>
<dbReference type="Gene3D" id="1.10.8.660">
    <property type="match status" value="1"/>
</dbReference>
<dbReference type="PANTHER" id="PTHR10572:SF24">
    <property type="entry name" value="3-HYDROXY-3-METHYLGLUTARYL-COENZYME A REDUCTASE"/>
    <property type="match status" value="1"/>
</dbReference>
<dbReference type="OrthoDB" id="9764892at2"/>
<reference evidence="4 5" key="1">
    <citation type="journal article" date="2015" name="Antonie Van Leeuwenhoek">
        <title>Pseudooceanicola atlanticus gen. nov. sp. nov., isolated from surface seawater of the Atlantic Ocean and reclassification of Oceanicola batsensis, Oceanicola marinus, Oceanicola nitratireducens, Oceanicola nanhaiensis, Oceanicola antarcticus and Oceanicola flagellatus, as Pseudooceanicola batsensis comb. nov., Pseudooceanicola marinus comb. nov., Pseudooceanicola nitratireducens comb. nov., Pseudooceanicola nanhaiensis comb. nov., Pseudooceanicola antarcticus comb. nov., and Pseudooceanicola flagellatus comb. nov.</title>
        <authorList>
            <person name="Lai Q."/>
            <person name="Li G."/>
            <person name="Liu X."/>
            <person name="Du Y."/>
            <person name="Sun F."/>
            <person name="Shao Z."/>
        </authorList>
    </citation>
    <scope>NUCLEOTIDE SEQUENCE [LARGE SCALE GENOMIC DNA]</scope>
    <source>
        <strain evidence="4 5">22II-s11g</strain>
    </source>
</reference>
<organism evidence="4 5">
    <name type="scientific">Pseudooceanicola atlanticus</name>
    <dbReference type="NCBI Taxonomy" id="1461694"/>
    <lineage>
        <taxon>Bacteria</taxon>
        <taxon>Pseudomonadati</taxon>
        <taxon>Pseudomonadota</taxon>
        <taxon>Alphaproteobacteria</taxon>
        <taxon>Rhodobacterales</taxon>
        <taxon>Paracoccaceae</taxon>
        <taxon>Pseudooceanicola</taxon>
    </lineage>
</organism>
<dbReference type="InterPro" id="IPR009029">
    <property type="entry name" value="HMG_CoA_Rdtase_sub-bd_dom_sf"/>
</dbReference>
<dbReference type="PRINTS" id="PR00071">
    <property type="entry name" value="HMGCOARDTASE"/>
</dbReference>
<dbReference type="InterPro" id="IPR023074">
    <property type="entry name" value="HMG_CoA_Rdtase_cat_sf"/>
</dbReference>
<dbReference type="GO" id="GO:0140643">
    <property type="term" value="F:hydroxymethylglutaryl-CoA reductase (NADH) activity"/>
    <property type="evidence" value="ECO:0007669"/>
    <property type="project" value="UniProtKB-EC"/>
</dbReference>
<evidence type="ECO:0000256" key="2">
    <source>
        <dbReference type="ARBA" id="ARBA00023002"/>
    </source>
</evidence>
<dbReference type="SUPFAM" id="SSF55035">
    <property type="entry name" value="NAD-binding domain of HMG-CoA reductase"/>
    <property type="match status" value="1"/>
</dbReference>
<dbReference type="RefSeq" id="WP_043752008.1">
    <property type="nucleotide sequence ID" value="NZ_AQQX01000009.1"/>
</dbReference>
<accession>A0A0A0EBD8</accession>
<keyword evidence="5" id="KW-1185">Reference proteome</keyword>
<evidence type="ECO:0000313" key="5">
    <source>
        <dbReference type="Proteomes" id="UP000030004"/>
    </source>
</evidence>
<dbReference type="UniPathway" id="UPA00257">
    <property type="reaction ID" value="UER00367"/>
</dbReference>
<dbReference type="GO" id="GO:0004420">
    <property type="term" value="F:hydroxymethylglutaryl-CoA reductase (NADPH) activity"/>
    <property type="evidence" value="ECO:0007669"/>
    <property type="project" value="InterPro"/>
</dbReference>
<evidence type="ECO:0000256" key="3">
    <source>
        <dbReference type="RuleBase" id="RU361219"/>
    </source>
</evidence>
<dbReference type="InterPro" id="IPR002202">
    <property type="entry name" value="HMG_CoA_Rdtase"/>
</dbReference>
<dbReference type="EMBL" id="AQQX01000009">
    <property type="protein sequence ID" value="KGM47565.1"/>
    <property type="molecule type" value="Genomic_DNA"/>
</dbReference>
<protein>
    <recommendedName>
        <fullName evidence="3">3-hydroxy-3-methylglutaryl coenzyme A reductase</fullName>
        <shortName evidence="3">HMG-CoA reductase</shortName>
        <ecNumber evidence="3">1.1.1.88</ecNumber>
    </recommendedName>
</protein>
<dbReference type="PANTHER" id="PTHR10572">
    <property type="entry name" value="3-HYDROXY-3-METHYLGLUTARYL-COENZYME A REDUCTASE"/>
    <property type="match status" value="1"/>
</dbReference>
<dbReference type="PROSITE" id="PS00066">
    <property type="entry name" value="HMG_COA_REDUCTASE_1"/>
    <property type="match status" value="1"/>
</dbReference>
<dbReference type="Proteomes" id="UP000030004">
    <property type="component" value="Unassembled WGS sequence"/>
</dbReference>
<dbReference type="Pfam" id="PF00368">
    <property type="entry name" value="HMG-CoA_red"/>
    <property type="match status" value="1"/>
</dbReference>
<keyword evidence="3" id="KW-0520">NAD</keyword>
<dbReference type="PROSITE" id="PS50065">
    <property type="entry name" value="HMG_COA_REDUCTASE_4"/>
    <property type="match status" value="1"/>
</dbReference>
<evidence type="ECO:0000256" key="1">
    <source>
        <dbReference type="ARBA" id="ARBA00007661"/>
    </source>
</evidence>
<dbReference type="Gene3D" id="3.90.770.10">
    <property type="entry name" value="3-hydroxy-3-methylglutaryl-coenzyme A Reductase, Chain A, domain 2"/>
    <property type="match status" value="2"/>
</dbReference>
<dbReference type="NCBIfam" id="TIGR00532">
    <property type="entry name" value="HMG_CoA_R_NAD"/>
    <property type="match status" value="1"/>
</dbReference>
<dbReference type="CDD" id="cd00644">
    <property type="entry name" value="HMG-CoA_reductase_classII"/>
    <property type="match status" value="1"/>
</dbReference>
<dbReference type="InterPro" id="IPR023076">
    <property type="entry name" value="HMG_CoA_Rdtase_CS"/>
</dbReference>